<dbReference type="AlphaFoldDB" id="A0A560G6X2"/>
<proteinExistence type="predicted"/>
<evidence type="ECO:0000259" key="1">
    <source>
        <dbReference type="Pfam" id="PF21880"/>
    </source>
</evidence>
<dbReference type="RefSeq" id="WP_145615823.1">
    <property type="nucleotide sequence ID" value="NZ_JAYNFR010000020.1"/>
</dbReference>
<comment type="caution">
    <text evidence="2">The sequence shown here is derived from an EMBL/GenBank/DDBJ whole genome shotgun (WGS) entry which is preliminary data.</text>
</comment>
<reference evidence="2 3" key="1">
    <citation type="submission" date="2019-06" db="EMBL/GenBank/DDBJ databases">
        <title>Genomic Encyclopedia of Type Strains, Phase IV (KMG-V): Genome sequencing to study the core and pangenomes of soil and plant-associated prokaryotes.</title>
        <authorList>
            <person name="Whitman W."/>
        </authorList>
    </citation>
    <scope>NUCLEOTIDE SEQUENCE [LARGE SCALE GENOMIC DNA]</scope>
    <source>
        <strain evidence="2 3">BR 11865</strain>
    </source>
</reference>
<protein>
    <recommendedName>
        <fullName evidence="1">DUF6916 domain-containing protein</fullName>
    </recommendedName>
</protein>
<organism evidence="2 3">
    <name type="scientific">Nitrospirillum amazonense</name>
    <dbReference type="NCBI Taxonomy" id="28077"/>
    <lineage>
        <taxon>Bacteria</taxon>
        <taxon>Pseudomonadati</taxon>
        <taxon>Pseudomonadota</taxon>
        <taxon>Alphaproteobacteria</taxon>
        <taxon>Rhodospirillales</taxon>
        <taxon>Azospirillaceae</taxon>
        <taxon>Nitrospirillum</taxon>
    </lineage>
</organism>
<dbReference type="EMBL" id="VITO01000003">
    <property type="protein sequence ID" value="TWB29642.1"/>
    <property type="molecule type" value="Genomic_DNA"/>
</dbReference>
<gene>
    <name evidence="2" type="ORF">FBZ88_10364</name>
</gene>
<dbReference type="Pfam" id="PF21880">
    <property type="entry name" value="DUF6916"/>
    <property type="match status" value="1"/>
</dbReference>
<accession>A0A560G6X2</accession>
<dbReference type="InterPro" id="IPR054209">
    <property type="entry name" value="DUF6916"/>
</dbReference>
<sequence>MLGELTAQHFLPLIDQEFTVTYPEYQGTLILSKVDHGKKSSAPGRFRDPFSLLFNGTDPNTMLNQHIHPLTHPTLGTLEIFLVPLGRNEDGTYFYQAVFS</sequence>
<feature type="domain" description="DUF6916" evidence="1">
    <location>
        <begin position="5"/>
        <end position="99"/>
    </location>
</feature>
<name>A0A560G6X2_9PROT</name>
<evidence type="ECO:0000313" key="3">
    <source>
        <dbReference type="Proteomes" id="UP000316545"/>
    </source>
</evidence>
<keyword evidence="3" id="KW-1185">Reference proteome</keyword>
<dbReference type="Proteomes" id="UP000316545">
    <property type="component" value="Unassembled WGS sequence"/>
</dbReference>
<evidence type="ECO:0000313" key="2">
    <source>
        <dbReference type="EMBL" id="TWB29642.1"/>
    </source>
</evidence>